<organism evidence="2 3">
    <name type="scientific">Aspergillus violaceofuscus (strain CBS 115571)</name>
    <dbReference type="NCBI Taxonomy" id="1450538"/>
    <lineage>
        <taxon>Eukaryota</taxon>
        <taxon>Fungi</taxon>
        <taxon>Dikarya</taxon>
        <taxon>Ascomycota</taxon>
        <taxon>Pezizomycotina</taxon>
        <taxon>Eurotiomycetes</taxon>
        <taxon>Eurotiomycetidae</taxon>
        <taxon>Eurotiales</taxon>
        <taxon>Aspergillaceae</taxon>
        <taxon>Aspergillus</taxon>
    </lineage>
</organism>
<dbReference type="InterPro" id="IPR009081">
    <property type="entry name" value="PP-bd_ACP"/>
</dbReference>
<dbReference type="AlphaFoldDB" id="A0A2V5HGG4"/>
<gene>
    <name evidence="2" type="ORF">BO99DRAFT_398985</name>
</gene>
<feature type="domain" description="Carrier" evidence="1">
    <location>
        <begin position="76"/>
        <end position="110"/>
    </location>
</feature>
<evidence type="ECO:0000259" key="1">
    <source>
        <dbReference type="Pfam" id="PF00550"/>
    </source>
</evidence>
<dbReference type="EMBL" id="KZ825105">
    <property type="protein sequence ID" value="PYI23455.1"/>
    <property type="molecule type" value="Genomic_DNA"/>
</dbReference>
<keyword evidence="3" id="KW-1185">Reference proteome</keyword>
<name>A0A2V5HGG4_ASPV1</name>
<dbReference type="SUPFAM" id="SSF47336">
    <property type="entry name" value="ACP-like"/>
    <property type="match status" value="1"/>
</dbReference>
<accession>A0A2V5HGG4</accession>
<evidence type="ECO:0000313" key="2">
    <source>
        <dbReference type="EMBL" id="PYI23455.1"/>
    </source>
</evidence>
<evidence type="ECO:0000313" key="3">
    <source>
        <dbReference type="Proteomes" id="UP000249829"/>
    </source>
</evidence>
<reference evidence="2 3" key="1">
    <citation type="submission" date="2018-02" db="EMBL/GenBank/DDBJ databases">
        <title>The genomes of Aspergillus section Nigri reveals drivers in fungal speciation.</title>
        <authorList>
            <consortium name="DOE Joint Genome Institute"/>
            <person name="Vesth T.C."/>
            <person name="Nybo J."/>
            <person name="Theobald S."/>
            <person name="Brandl J."/>
            <person name="Frisvad J.C."/>
            <person name="Nielsen K.F."/>
            <person name="Lyhne E.K."/>
            <person name="Kogle M.E."/>
            <person name="Kuo A."/>
            <person name="Riley R."/>
            <person name="Clum A."/>
            <person name="Nolan M."/>
            <person name="Lipzen A."/>
            <person name="Salamov A."/>
            <person name="Henrissat B."/>
            <person name="Wiebenga A."/>
            <person name="De vries R.P."/>
            <person name="Grigoriev I.V."/>
            <person name="Mortensen U.H."/>
            <person name="Andersen M.R."/>
            <person name="Baker S.E."/>
        </authorList>
    </citation>
    <scope>NUCLEOTIDE SEQUENCE [LARGE SCALE GENOMIC DNA]</scope>
    <source>
        <strain evidence="2 3">CBS 115571</strain>
    </source>
</reference>
<dbReference type="Pfam" id="PF00550">
    <property type="entry name" value="PP-binding"/>
    <property type="match status" value="1"/>
</dbReference>
<dbReference type="Proteomes" id="UP000249829">
    <property type="component" value="Unassembled WGS sequence"/>
</dbReference>
<protein>
    <recommendedName>
        <fullName evidence="1">Carrier domain-containing protein</fullName>
    </recommendedName>
</protein>
<proteinExistence type="predicted"/>
<sequence>MLSICPHIEQKSLQQGDSIAAGNVIRDLLIRAEKDQSLLHRVEARELINAKLFELAATNWAEVQEMDVTERLEMVIDSLVAMEMRSWMRRKLDLGLAMPQIAKAKTVRGLMVWP</sequence>
<dbReference type="InterPro" id="IPR036736">
    <property type="entry name" value="ACP-like_sf"/>
</dbReference>
<dbReference type="STRING" id="1450538.A0A2V5HGG4"/>